<comment type="caution">
    <text evidence="5">The sequence shown here is derived from an EMBL/GenBank/DDBJ whole genome shotgun (WGS) entry which is preliminary data.</text>
</comment>
<gene>
    <name evidence="5" type="ORF">QYM36_016020</name>
</gene>
<sequence>MGNFGKKFELAIRFFRHPNSNINMPCWYYDKKELRKTPSAMAGLDLETEARYRREGAKFIMDLGNNLGLRYDTMASGIVYFHRYYMFHTFQEFPRYVTACCCLFLAGKVEETPKKCKDVIKHAKTVLTEKQYATFGEDPKEEIMTLERILLQTIQFDLQVEHPYRYLLSYGKSFKVDQEKKNKIIQMAWTFVNDSLCTTLCLQWEPEIIAVALMYLACKLQKCEILDWEGKIIGQRKWWEKYVEEVTQELLEDICHQVLDLYQNVGVNDRPDSPTVQKPPSQPQTPVQPQAEGKRIETIYSQVNSSYSQTQMAHQAPVPGTIPQYIPPVHGYPTPQVSYPAAAPARPWTASPAKLPGQHPQFPPTASFYPTYPSNQPPRPPY</sequence>
<dbReference type="InterPro" id="IPR043198">
    <property type="entry name" value="Cyclin/Ssn8"/>
</dbReference>
<dbReference type="SUPFAM" id="SSF47954">
    <property type="entry name" value="Cyclin-like"/>
    <property type="match status" value="2"/>
</dbReference>
<keyword evidence="6" id="KW-1185">Reference proteome</keyword>
<dbReference type="EMBL" id="JAVRJZ010000020">
    <property type="protein sequence ID" value="KAK2705864.1"/>
    <property type="molecule type" value="Genomic_DNA"/>
</dbReference>
<dbReference type="Gene3D" id="1.10.472.10">
    <property type="entry name" value="Cyclin-like"/>
    <property type="match status" value="2"/>
</dbReference>
<feature type="compositionally biased region" description="Low complexity" evidence="3">
    <location>
        <begin position="273"/>
        <end position="290"/>
    </location>
</feature>
<feature type="domain" description="Cyclin-like" evidence="4">
    <location>
        <begin position="165"/>
        <end position="252"/>
    </location>
</feature>
<comment type="similarity">
    <text evidence="2">Belongs to the cyclin family.</text>
</comment>
<dbReference type="PANTHER" id="PTHR10026">
    <property type="entry name" value="CYCLIN"/>
    <property type="match status" value="1"/>
</dbReference>
<evidence type="ECO:0000313" key="5">
    <source>
        <dbReference type="EMBL" id="KAK2705864.1"/>
    </source>
</evidence>
<dbReference type="InterPro" id="IPR036915">
    <property type="entry name" value="Cyclin-like_sf"/>
</dbReference>
<dbReference type="Pfam" id="PF00134">
    <property type="entry name" value="Cyclin_N"/>
    <property type="match status" value="1"/>
</dbReference>
<dbReference type="CDD" id="cd20530">
    <property type="entry name" value="CYCLIN_CCNK_rpt1"/>
    <property type="match status" value="1"/>
</dbReference>
<accession>A0AA88HF60</accession>
<reference evidence="5" key="1">
    <citation type="submission" date="2023-07" db="EMBL/GenBank/DDBJ databases">
        <title>Chromosome-level genome assembly of Artemia franciscana.</title>
        <authorList>
            <person name="Jo E."/>
        </authorList>
    </citation>
    <scope>NUCLEOTIDE SEQUENCE</scope>
    <source>
        <tissue evidence="5">Whole body</tissue>
    </source>
</reference>
<feature type="region of interest" description="Disordered" evidence="3">
    <location>
        <begin position="337"/>
        <end position="382"/>
    </location>
</feature>
<organism evidence="5 6">
    <name type="scientific">Artemia franciscana</name>
    <name type="common">Brine shrimp</name>
    <name type="synonym">Artemia sanfranciscana</name>
    <dbReference type="NCBI Taxonomy" id="6661"/>
    <lineage>
        <taxon>Eukaryota</taxon>
        <taxon>Metazoa</taxon>
        <taxon>Ecdysozoa</taxon>
        <taxon>Arthropoda</taxon>
        <taxon>Crustacea</taxon>
        <taxon>Branchiopoda</taxon>
        <taxon>Anostraca</taxon>
        <taxon>Artemiidae</taxon>
        <taxon>Artemia</taxon>
    </lineage>
</organism>
<protein>
    <recommendedName>
        <fullName evidence="4">Cyclin-like domain-containing protein</fullName>
    </recommendedName>
</protein>
<evidence type="ECO:0000256" key="1">
    <source>
        <dbReference type="ARBA" id="ARBA00023127"/>
    </source>
</evidence>
<dbReference type="InterPro" id="IPR006671">
    <property type="entry name" value="Cyclin_N"/>
</dbReference>
<dbReference type="GO" id="GO:0016538">
    <property type="term" value="F:cyclin-dependent protein serine/threonine kinase regulator activity"/>
    <property type="evidence" value="ECO:0007669"/>
    <property type="project" value="InterPro"/>
</dbReference>
<feature type="domain" description="Cyclin-like" evidence="4">
    <location>
        <begin position="58"/>
        <end position="152"/>
    </location>
</feature>
<keyword evidence="1 2" id="KW-0195">Cyclin</keyword>
<dbReference type="CDD" id="cd20531">
    <property type="entry name" value="CYCLIN_CCNK_rpt2"/>
    <property type="match status" value="1"/>
</dbReference>
<dbReference type="AlphaFoldDB" id="A0AA88HF60"/>
<dbReference type="GO" id="GO:0006357">
    <property type="term" value="P:regulation of transcription by RNA polymerase II"/>
    <property type="evidence" value="ECO:0007669"/>
    <property type="project" value="InterPro"/>
</dbReference>
<dbReference type="InterPro" id="IPR013763">
    <property type="entry name" value="Cyclin-like_dom"/>
</dbReference>
<evidence type="ECO:0000313" key="6">
    <source>
        <dbReference type="Proteomes" id="UP001187531"/>
    </source>
</evidence>
<proteinExistence type="inferred from homology"/>
<name>A0AA88HF60_ARTSF</name>
<evidence type="ECO:0000256" key="3">
    <source>
        <dbReference type="SAM" id="MobiDB-lite"/>
    </source>
</evidence>
<evidence type="ECO:0000259" key="4">
    <source>
        <dbReference type="SMART" id="SM00385"/>
    </source>
</evidence>
<dbReference type="SMART" id="SM00385">
    <property type="entry name" value="CYCLIN"/>
    <property type="match status" value="2"/>
</dbReference>
<dbReference type="Pfam" id="PF21797">
    <property type="entry name" value="CycT2-like_C"/>
    <property type="match status" value="1"/>
</dbReference>
<feature type="region of interest" description="Disordered" evidence="3">
    <location>
        <begin position="269"/>
        <end position="293"/>
    </location>
</feature>
<evidence type="ECO:0000256" key="2">
    <source>
        <dbReference type="RuleBase" id="RU000383"/>
    </source>
</evidence>
<dbReference type="Proteomes" id="UP001187531">
    <property type="component" value="Unassembled WGS sequence"/>
</dbReference>
<dbReference type="FunFam" id="1.10.472.10:FF:000021">
    <property type="entry name" value="Cyclin-K (Predicted)"/>
    <property type="match status" value="1"/>
</dbReference>